<accession>A0A2X1AUH6</accession>
<name>A0A2X1AUH6_BREDI</name>
<dbReference type="Proteomes" id="UP000250358">
    <property type="component" value="Unassembled WGS sequence"/>
</dbReference>
<dbReference type="EMBL" id="UAQM01000011">
    <property type="protein sequence ID" value="SPU44212.1"/>
    <property type="molecule type" value="Genomic_DNA"/>
</dbReference>
<organism evidence="1 2">
    <name type="scientific">Brevundimonas diminuta</name>
    <name type="common">Pseudomonas diminuta</name>
    <dbReference type="NCBI Taxonomy" id="293"/>
    <lineage>
        <taxon>Bacteria</taxon>
        <taxon>Pseudomonadati</taxon>
        <taxon>Pseudomonadota</taxon>
        <taxon>Alphaproteobacteria</taxon>
        <taxon>Caulobacterales</taxon>
        <taxon>Caulobacteraceae</taxon>
        <taxon>Brevundimonas</taxon>
    </lineage>
</organism>
<sequence length="69" mass="7874">MRSRSWGGMQRVLRIMQTWLAMFYIHLLGVHRPDAGRRHALAFARRRRLAGRAAGLNRPTGPFLSTSAD</sequence>
<dbReference type="RefSeq" id="WP_128115608.1">
    <property type="nucleotide sequence ID" value="NZ_UAQM01000011.1"/>
</dbReference>
<evidence type="ECO:0000313" key="1">
    <source>
        <dbReference type="EMBL" id="SPU44212.1"/>
    </source>
</evidence>
<dbReference type="AlphaFoldDB" id="A0A2X1AUH6"/>
<gene>
    <name evidence="1" type="ORF">NCTC11165_01614</name>
</gene>
<reference evidence="1 2" key="1">
    <citation type="submission" date="2018-06" db="EMBL/GenBank/DDBJ databases">
        <authorList>
            <consortium name="Pathogen Informatics"/>
            <person name="Doyle S."/>
        </authorList>
    </citation>
    <scope>NUCLEOTIDE SEQUENCE [LARGE SCALE GENOMIC DNA]</scope>
    <source>
        <strain evidence="1 2">NCTC11165</strain>
    </source>
</reference>
<proteinExistence type="predicted"/>
<protein>
    <submittedName>
        <fullName evidence="1">Uncharacterized protein</fullName>
    </submittedName>
</protein>
<evidence type="ECO:0000313" key="2">
    <source>
        <dbReference type="Proteomes" id="UP000250358"/>
    </source>
</evidence>